<accession>A0A3P9JZ07</accession>
<evidence type="ECO:0000313" key="3">
    <source>
        <dbReference type="Proteomes" id="UP000265180"/>
    </source>
</evidence>
<evidence type="ECO:0000313" key="2">
    <source>
        <dbReference type="Ensembl" id="ENSORLP00020001537.1"/>
    </source>
</evidence>
<sequence length="379" mass="42653">MENLCDNGDPQADEHDGVDGPGRAFNLTGDVYVCDGDVSRGLSPVNPSRRRKLVLHVDLNNTILVSDAVTAQGTVAALEYFLTTVTWGRMCKGQWEWLSDTPSLLPPHSNAESYYSHFGRTVGFTSGAGRRFRGALDEHLQMLRWPEGMKKDKELSIRGEDGCLYHWILPSFFQLLKDLTQEGLDFAVVFRTFGTDLPRVLRAMSRVLQEGLHPLFPDLPELKLSVDVDPGEISSSRKGVVLTRGELSRSSRDGERSLYQYLSSLEGLGGFRDNFEWWAANKFSSRGGKPLWIDPFDQQVQHIFIDDNIRQNDEDSVVNPKVFLNPGGSETRTACTSELFDIALIQNDLLRAISDRSYFTQRVHICMENYDRNLQQGAG</sequence>
<dbReference type="PANTHER" id="PTHR36960">
    <property type="entry name" value="SI:DKEY-32E6.3"/>
    <property type="match status" value="1"/>
</dbReference>
<reference key="1">
    <citation type="journal article" date="2007" name="Nature">
        <title>The medaka draft genome and insights into vertebrate genome evolution.</title>
        <authorList>
            <person name="Kasahara M."/>
            <person name="Naruse K."/>
            <person name="Sasaki S."/>
            <person name="Nakatani Y."/>
            <person name="Qu W."/>
            <person name="Ahsan B."/>
            <person name="Yamada T."/>
            <person name="Nagayasu Y."/>
            <person name="Doi K."/>
            <person name="Kasai Y."/>
            <person name="Jindo T."/>
            <person name="Kobayashi D."/>
            <person name="Shimada A."/>
            <person name="Toyoda A."/>
            <person name="Kuroki Y."/>
            <person name="Fujiyama A."/>
            <person name="Sasaki T."/>
            <person name="Shimizu A."/>
            <person name="Asakawa S."/>
            <person name="Shimizu N."/>
            <person name="Hashimoto S."/>
            <person name="Yang J."/>
            <person name="Lee Y."/>
            <person name="Matsushima K."/>
            <person name="Sugano S."/>
            <person name="Sakaizumi M."/>
            <person name="Narita T."/>
            <person name="Ohishi K."/>
            <person name="Haga S."/>
            <person name="Ohta F."/>
            <person name="Nomoto H."/>
            <person name="Nogata K."/>
            <person name="Morishita T."/>
            <person name="Endo T."/>
            <person name="Shin-I T."/>
            <person name="Takeda H."/>
            <person name="Morishita S."/>
            <person name="Kohara Y."/>
        </authorList>
    </citation>
    <scope>NUCLEOTIDE SEQUENCE [LARGE SCALE GENOMIC DNA]</scope>
    <source>
        <strain>Hd-rR</strain>
    </source>
</reference>
<dbReference type="Proteomes" id="UP000265180">
    <property type="component" value="Chromosome 7"/>
</dbReference>
<reference evidence="2" key="4">
    <citation type="submission" date="2025-09" db="UniProtKB">
        <authorList>
            <consortium name="Ensembl"/>
        </authorList>
    </citation>
    <scope>IDENTIFICATION</scope>
    <source>
        <strain evidence="2">HNI</strain>
    </source>
</reference>
<organism evidence="2 3">
    <name type="scientific">Oryzias latipes</name>
    <name type="common">Japanese rice fish</name>
    <name type="synonym">Japanese killifish</name>
    <dbReference type="NCBI Taxonomy" id="8090"/>
    <lineage>
        <taxon>Eukaryota</taxon>
        <taxon>Metazoa</taxon>
        <taxon>Chordata</taxon>
        <taxon>Craniata</taxon>
        <taxon>Vertebrata</taxon>
        <taxon>Euteleostomi</taxon>
        <taxon>Actinopterygii</taxon>
        <taxon>Neopterygii</taxon>
        <taxon>Teleostei</taxon>
        <taxon>Neoteleostei</taxon>
        <taxon>Acanthomorphata</taxon>
        <taxon>Ovalentaria</taxon>
        <taxon>Atherinomorphae</taxon>
        <taxon>Beloniformes</taxon>
        <taxon>Adrianichthyidae</taxon>
        <taxon>Oryziinae</taxon>
        <taxon>Oryzias</taxon>
    </lineage>
</organism>
<reference evidence="2" key="3">
    <citation type="submission" date="2025-08" db="UniProtKB">
        <authorList>
            <consortium name="Ensembl"/>
        </authorList>
    </citation>
    <scope>IDENTIFICATION</scope>
    <source>
        <strain evidence="2">HNI</strain>
    </source>
</reference>
<proteinExistence type="predicted"/>
<protein>
    <submittedName>
        <fullName evidence="2">Si:dkey-32e6.3</fullName>
    </submittedName>
</protein>
<reference evidence="2 3" key="2">
    <citation type="submission" date="2017-04" db="EMBL/GenBank/DDBJ databases">
        <title>CpG methylation of centromeres and impact of large insertions on vertebrate speciation.</title>
        <authorList>
            <person name="Ichikawa K."/>
            <person name="Yoshimura J."/>
            <person name="Morishita S."/>
        </authorList>
    </citation>
    <scope>NUCLEOTIDE SEQUENCE</scope>
    <source>
        <strain evidence="2 3">HNI</strain>
    </source>
</reference>
<dbReference type="AlphaFoldDB" id="A0A3P9JZ07"/>
<feature type="region of interest" description="Disordered" evidence="1">
    <location>
        <begin position="1"/>
        <end position="20"/>
    </location>
</feature>
<dbReference type="Ensembl" id="ENSORLT00020012869.1">
    <property type="protein sequence ID" value="ENSORLP00020001537.1"/>
    <property type="gene ID" value="ENSORLG00020002227.1"/>
</dbReference>
<evidence type="ECO:0000256" key="1">
    <source>
        <dbReference type="SAM" id="MobiDB-lite"/>
    </source>
</evidence>
<name>A0A3P9JZ07_ORYLA</name>
<dbReference type="PANTHER" id="PTHR36960:SF1">
    <property type="entry name" value="SI:DKEY-32E6.3"/>
    <property type="match status" value="1"/>
</dbReference>